<feature type="transmembrane region" description="Helical" evidence="1">
    <location>
        <begin position="78"/>
        <end position="99"/>
    </location>
</feature>
<gene>
    <name evidence="2" type="ORF">GCM10025855_05490</name>
</gene>
<comment type="caution">
    <text evidence="2">The sequence shown here is derived from an EMBL/GenBank/DDBJ whole genome shotgun (WGS) entry which is preliminary data.</text>
</comment>
<name>A0ABQ6J0K5_9GAMM</name>
<evidence type="ECO:0000256" key="1">
    <source>
        <dbReference type="SAM" id="Phobius"/>
    </source>
</evidence>
<sequence length="100" mass="12014">MERSTLWMPENNIGRLSWVAMLLCIGLFIYEYFWGNDFTTMVVMLYCSFMLPAVLLTRRVQEKYFIYTLEYIVPFRKFTALMSLVFLCIWLIATSLQLFH</sequence>
<feature type="transmembrane region" description="Helical" evidence="1">
    <location>
        <begin position="38"/>
        <end position="57"/>
    </location>
</feature>
<dbReference type="EMBL" id="BSUY01000001">
    <property type="protein sequence ID" value="GMA81016.1"/>
    <property type="molecule type" value="Genomic_DNA"/>
</dbReference>
<keyword evidence="1" id="KW-0472">Membrane</keyword>
<reference evidence="3" key="1">
    <citation type="journal article" date="2019" name="Int. J. Syst. Evol. Microbiol.">
        <title>The Global Catalogue of Microorganisms (GCM) 10K type strain sequencing project: providing services to taxonomists for standard genome sequencing and annotation.</title>
        <authorList>
            <consortium name="The Broad Institute Genomics Platform"/>
            <consortium name="The Broad Institute Genome Sequencing Center for Infectious Disease"/>
            <person name="Wu L."/>
            <person name="Ma J."/>
        </authorList>
    </citation>
    <scope>NUCLEOTIDE SEQUENCE [LARGE SCALE GENOMIC DNA]</scope>
    <source>
        <strain evidence="3">NBRC 102030</strain>
    </source>
</reference>
<organism evidence="2 3">
    <name type="scientific">Shewanella glacialipiscicola</name>
    <dbReference type="NCBI Taxonomy" id="614069"/>
    <lineage>
        <taxon>Bacteria</taxon>
        <taxon>Pseudomonadati</taxon>
        <taxon>Pseudomonadota</taxon>
        <taxon>Gammaproteobacteria</taxon>
        <taxon>Alteromonadales</taxon>
        <taxon>Shewanellaceae</taxon>
        <taxon>Shewanella</taxon>
    </lineage>
</organism>
<keyword evidence="1" id="KW-1133">Transmembrane helix</keyword>
<accession>A0ABQ6J0K5</accession>
<dbReference type="Proteomes" id="UP001157046">
    <property type="component" value="Unassembled WGS sequence"/>
</dbReference>
<evidence type="ECO:0000313" key="2">
    <source>
        <dbReference type="EMBL" id="GMA81016.1"/>
    </source>
</evidence>
<protein>
    <submittedName>
        <fullName evidence="2">Uncharacterized protein</fullName>
    </submittedName>
</protein>
<proteinExistence type="predicted"/>
<keyword evidence="3" id="KW-1185">Reference proteome</keyword>
<dbReference type="RefSeq" id="WP_220772468.1">
    <property type="nucleotide sequence ID" value="NZ_BPFC01000007.1"/>
</dbReference>
<evidence type="ECO:0000313" key="3">
    <source>
        <dbReference type="Proteomes" id="UP001157046"/>
    </source>
</evidence>
<keyword evidence="1" id="KW-0812">Transmembrane</keyword>
<feature type="transmembrane region" description="Helical" evidence="1">
    <location>
        <begin position="12"/>
        <end position="32"/>
    </location>
</feature>